<dbReference type="PANTHER" id="PTHR22777">
    <property type="entry name" value="HEMOLYSIN-RELATED"/>
    <property type="match status" value="1"/>
</dbReference>
<reference evidence="5" key="1">
    <citation type="submission" date="2022-06" db="EMBL/GenBank/DDBJ databases">
        <title>Diverse halophilic archaea isolated from saline environments.</title>
        <authorList>
            <person name="Cui H.-L."/>
        </authorList>
    </citation>
    <scope>NUCLEOTIDE SEQUENCE</scope>
    <source>
        <strain evidence="5">WLHS1</strain>
    </source>
</reference>
<feature type="transmembrane region" description="Helical" evidence="3">
    <location>
        <begin position="63"/>
        <end position="87"/>
    </location>
</feature>
<dbReference type="PANTHER" id="PTHR22777:SF17">
    <property type="entry name" value="UPF0053 PROTEIN SLL0260"/>
    <property type="match status" value="1"/>
</dbReference>
<evidence type="ECO:0000313" key="6">
    <source>
        <dbReference type="Proteomes" id="UP001056855"/>
    </source>
</evidence>
<sequence length="172" mass="18818">MSTYLFLVPSLIAVVILLSLSAFFSSSESAIFSLPDEWVETTPEDSTRDSRTLQQLRANPHRLLVTLLVGNNLVNIAITSIITLLVARFVPPGFAVVIATLSVSVLILVFGEIVPKSYGLGHAESWSLRVARPISYVERALGPLVALFDTVTRWLTTLIGGDPHVEKPYLDD</sequence>
<dbReference type="GeneID" id="73289651"/>
<dbReference type="EMBL" id="CP100355">
    <property type="protein sequence ID" value="UTF54876.1"/>
    <property type="molecule type" value="Genomic_DNA"/>
</dbReference>
<evidence type="ECO:0000259" key="4">
    <source>
        <dbReference type="PROSITE" id="PS51846"/>
    </source>
</evidence>
<feature type="domain" description="CNNM transmembrane" evidence="4">
    <location>
        <begin position="3"/>
        <end position="172"/>
    </location>
</feature>
<keyword evidence="2" id="KW-0129">CBS domain</keyword>
<dbReference type="Pfam" id="PF01595">
    <property type="entry name" value="CNNM"/>
    <property type="match status" value="1"/>
</dbReference>
<evidence type="ECO:0000256" key="2">
    <source>
        <dbReference type="ARBA" id="ARBA00023122"/>
    </source>
</evidence>
<dbReference type="RefSeq" id="WP_254159596.1">
    <property type="nucleotide sequence ID" value="NZ_CP100355.1"/>
</dbReference>
<keyword evidence="3" id="KW-0812">Transmembrane</keyword>
<dbReference type="Proteomes" id="UP001056855">
    <property type="component" value="Chromosome"/>
</dbReference>
<keyword evidence="3" id="KW-1133">Transmembrane helix</keyword>
<accession>A0A9E7NCK4</accession>
<keyword evidence="1" id="KW-0677">Repeat</keyword>
<dbReference type="InterPro" id="IPR002550">
    <property type="entry name" value="CNNM"/>
</dbReference>
<feature type="transmembrane region" description="Helical" evidence="3">
    <location>
        <begin position="93"/>
        <end position="114"/>
    </location>
</feature>
<gene>
    <name evidence="5" type="ORF">NGM29_06355</name>
</gene>
<proteinExistence type="predicted"/>
<keyword evidence="6" id="KW-1185">Reference proteome</keyword>
<dbReference type="PROSITE" id="PS51846">
    <property type="entry name" value="CNNM"/>
    <property type="match status" value="1"/>
</dbReference>
<dbReference type="AlphaFoldDB" id="A0A9E7NCK4"/>
<dbReference type="KEGG" id="sawl:NGM29_06355"/>
<evidence type="ECO:0000256" key="3">
    <source>
        <dbReference type="SAM" id="Phobius"/>
    </source>
</evidence>
<protein>
    <submittedName>
        <fullName evidence="5">DUF21 domain-containing protein</fullName>
    </submittedName>
</protein>
<name>A0A9E7NCK4_9EURY</name>
<feature type="transmembrane region" description="Helical" evidence="3">
    <location>
        <begin position="6"/>
        <end position="24"/>
    </location>
</feature>
<evidence type="ECO:0000313" key="5">
    <source>
        <dbReference type="EMBL" id="UTF54876.1"/>
    </source>
</evidence>
<organism evidence="5 6">
    <name type="scientific">Natronosalvus rutilus</name>
    <dbReference type="NCBI Taxonomy" id="2953753"/>
    <lineage>
        <taxon>Archaea</taxon>
        <taxon>Methanobacteriati</taxon>
        <taxon>Methanobacteriota</taxon>
        <taxon>Stenosarchaea group</taxon>
        <taxon>Halobacteria</taxon>
        <taxon>Halobacteriales</taxon>
        <taxon>Natrialbaceae</taxon>
        <taxon>Natronosalvus</taxon>
    </lineage>
</organism>
<keyword evidence="3" id="KW-0472">Membrane</keyword>
<evidence type="ECO:0000256" key="1">
    <source>
        <dbReference type="ARBA" id="ARBA00022737"/>
    </source>
</evidence>